<feature type="signal peptide" evidence="2">
    <location>
        <begin position="1"/>
        <end position="18"/>
    </location>
</feature>
<evidence type="ECO:0000313" key="3">
    <source>
        <dbReference type="EMBL" id="KAL3088514.1"/>
    </source>
</evidence>
<feature type="chain" id="PRO_5044886359" evidence="2">
    <location>
        <begin position="19"/>
        <end position="160"/>
    </location>
</feature>
<feature type="compositionally biased region" description="Polar residues" evidence="1">
    <location>
        <begin position="115"/>
        <end position="131"/>
    </location>
</feature>
<comment type="caution">
    <text evidence="3">The sequence shown here is derived from an EMBL/GenBank/DDBJ whole genome shotgun (WGS) entry which is preliminary data.</text>
</comment>
<dbReference type="EMBL" id="JBICCN010000157">
    <property type="protein sequence ID" value="KAL3088514.1"/>
    <property type="molecule type" value="Genomic_DNA"/>
</dbReference>
<dbReference type="Proteomes" id="UP001620645">
    <property type="component" value="Unassembled WGS sequence"/>
</dbReference>
<gene>
    <name evidence="3" type="ORF">niasHS_009965</name>
</gene>
<proteinExistence type="predicted"/>
<organism evidence="3 4">
    <name type="scientific">Heterodera schachtii</name>
    <name type="common">Sugarbeet cyst nematode worm</name>
    <name type="synonym">Tylenchus schachtii</name>
    <dbReference type="NCBI Taxonomy" id="97005"/>
    <lineage>
        <taxon>Eukaryota</taxon>
        <taxon>Metazoa</taxon>
        <taxon>Ecdysozoa</taxon>
        <taxon>Nematoda</taxon>
        <taxon>Chromadorea</taxon>
        <taxon>Rhabditida</taxon>
        <taxon>Tylenchina</taxon>
        <taxon>Tylenchomorpha</taxon>
        <taxon>Tylenchoidea</taxon>
        <taxon>Heteroderidae</taxon>
        <taxon>Heteroderinae</taxon>
        <taxon>Heterodera</taxon>
    </lineage>
</organism>
<feature type="region of interest" description="Disordered" evidence="1">
    <location>
        <begin position="109"/>
        <end position="160"/>
    </location>
</feature>
<feature type="compositionally biased region" description="Basic residues" evidence="1">
    <location>
        <begin position="148"/>
        <end position="160"/>
    </location>
</feature>
<evidence type="ECO:0000256" key="2">
    <source>
        <dbReference type="SAM" id="SignalP"/>
    </source>
</evidence>
<protein>
    <submittedName>
        <fullName evidence="3">Uncharacterized protein</fullName>
    </submittedName>
</protein>
<evidence type="ECO:0000313" key="4">
    <source>
        <dbReference type="Proteomes" id="UP001620645"/>
    </source>
</evidence>
<name>A0ABD2JD20_HETSC</name>
<accession>A0ABD2JD20</accession>
<reference evidence="3 4" key="1">
    <citation type="submission" date="2024-10" db="EMBL/GenBank/DDBJ databases">
        <authorList>
            <person name="Kim D."/>
        </authorList>
    </citation>
    <scope>NUCLEOTIDE SEQUENCE [LARGE SCALE GENOMIC DNA]</scope>
    <source>
        <strain evidence="3">Taebaek</strain>
    </source>
</reference>
<dbReference type="AlphaFoldDB" id="A0ABD2JD20"/>
<sequence length="160" mass="17231">MNFAIPLLFAVLIAYAICVKNDKKKTTIENDNSDNDDGSNSVGVVPKALRVLTSILAVQSGVGLANASPQLPTKPGHSKDLKNEELSATHLLRNGPPTVQFARKYTPPAAEVGNQPLNTKTPAVQNASPSSPDRPGDFNFLNEDYAPRKHGKLHRPINNN</sequence>
<keyword evidence="2" id="KW-0732">Signal</keyword>
<evidence type="ECO:0000256" key="1">
    <source>
        <dbReference type="SAM" id="MobiDB-lite"/>
    </source>
</evidence>
<keyword evidence="4" id="KW-1185">Reference proteome</keyword>
<feature type="region of interest" description="Disordered" evidence="1">
    <location>
        <begin position="65"/>
        <end position="84"/>
    </location>
</feature>